<protein>
    <submittedName>
        <fullName evidence="2">Uncharacterized protein</fullName>
    </submittedName>
</protein>
<name>A0A650CV39_ACIAM</name>
<dbReference type="KEGG" id="aamb:D1866_06710"/>
<proteinExistence type="predicted"/>
<gene>
    <name evidence="2" type="ORF">D1866_06710</name>
    <name evidence="1" type="ORF">GFB69_08110</name>
</gene>
<evidence type="ECO:0000313" key="4">
    <source>
        <dbReference type="Proteomes" id="UP000474054"/>
    </source>
</evidence>
<keyword evidence="3" id="KW-1185">Reference proteome</keyword>
<organism evidence="2 3">
    <name type="scientific">Acidianus ambivalens</name>
    <name type="common">Desulfurolobus ambivalens</name>
    <dbReference type="NCBI Taxonomy" id="2283"/>
    <lineage>
        <taxon>Archaea</taxon>
        <taxon>Thermoproteota</taxon>
        <taxon>Thermoprotei</taxon>
        <taxon>Sulfolobales</taxon>
        <taxon>Sulfolobaceae</taxon>
        <taxon>Acidianus</taxon>
    </lineage>
</organism>
<dbReference type="GeneID" id="42779414"/>
<dbReference type="Proteomes" id="UP000474054">
    <property type="component" value="Unassembled WGS sequence"/>
</dbReference>
<accession>A0A650CV39</accession>
<evidence type="ECO:0000313" key="1">
    <source>
        <dbReference type="EMBL" id="MQL55703.1"/>
    </source>
</evidence>
<dbReference type="RefSeq" id="WP_152941767.1">
    <property type="nucleotide sequence ID" value="NZ_CP045482.1"/>
</dbReference>
<evidence type="ECO:0000313" key="2">
    <source>
        <dbReference type="EMBL" id="QGR21720.1"/>
    </source>
</evidence>
<sequence length="293" mass="34066">MQLADIISAITKVGGNPLAIAKITGISIINVIKSINILKYKYHLALFTGLLAENLQLQKILLLCKNSKIKLSTSKKLFFPLVNLFRADLEENKFMLVIYTNKDALNSIQTAVKKLRDENIVECEIFEISETKRYYRDISCFNFDQNMWTCDRLLQFNKRGKIVKPDEEDINLIVKLQANPYIPYYLSPHYSHIKHVLQGFLYTLGINDTILDIIADKEVIFHPNTLWSAKIGNKYLMEIHINYKELDKIVQKIKAHSNEIFIVPKTPSYAEGYSIPYEIFKEKKWEFPKIVLE</sequence>
<dbReference type="EMBL" id="WHYS01000002">
    <property type="protein sequence ID" value="MQL55703.1"/>
    <property type="molecule type" value="Genomic_DNA"/>
</dbReference>
<reference evidence="1 4" key="1">
    <citation type="submission" date="2019-10" db="EMBL/GenBank/DDBJ databases">
        <title>Comparative genomics of sulfur disproportionating microorganisms.</title>
        <authorList>
            <person name="Ward L.M."/>
            <person name="Bertran E."/>
            <person name="Johnston D."/>
        </authorList>
    </citation>
    <scope>NUCLEOTIDE SEQUENCE [LARGE SCALE GENOMIC DNA]</scope>
    <source>
        <strain evidence="1 4">DSM 3772</strain>
    </source>
</reference>
<dbReference type="AlphaFoldDB" id="A0A650CV39"/>
<dbReference type="EMBL" id="CP045482">
    <property type="protein sequence ID" value="QGR21720.1"/>
    <property type="molecule type" value="Genomic_DNA"/>
</dbReference>
<evidence type="ECO:0000313" key="3">
    <source>
        <dbReference type="Proteomes" id="UP000426328"/>
    </source>
</evidence>
<dbReference type="Proteomes" id="UP000426328">
    <property type="component" value="Chromosome"/>
</dbReference>
<reference evidence="2 3" key="2">
    <citation type="submission" date="2019-10" db="EMBL/GenBank/DDBJ databases">
        <title>Genome Sequences from Six Type Strain Members of the Archaeal Family Sulfolobaceae: Acidianus ambivalens, Acidianus infernus, Metallosphaera prunae, Stygiolobus azoricus, Sulfolobus metallicus, and Sulfurisphaera ohwakuensis.</title>
        <authorList>
            <person name="Counts J.A."/>
            <person name="Kelly R.M."/>
        </authorList>
    </citation>
    <scope>NUCLEOTIDE SEQUENCE [LARGE SCALE GENOMIC DNA]</scope>
    <source>
        <strain evidence="2 3">LEI 10</strain>
    </source>
</reference>